<name>A0A078KNT8_9FIRM</name>
<proteinExistence type="inferred from homology"/>
<evidence type="ECO:0000256" key="12">
    <source>
        <dbReference type="ARBA" id="ARBA00022958"/>
    </source>
</evidence>
<feature type="binding site" evidence="16">
    <location>
        <position position="182"/>
    </location>
    <ligand>
        <name>substrate</name>
    </ligand>
</feature>
<dbReference type="InterPro" id="IPR043129">
    <property type="entry name" value="ATPase_NBD"/>
</dbReference>
<reference evidence="18" key="1">
    <citation type="submission" date="2014-07" db="EMBL/GenBank/DDBJ databases">
        <authorList>
            <person name="Wibberg D."/>
        </authorList>
    </citation>
    <scope>NUCLEOTIDE SEQUENCE [LARGE SCALE GENOMIC DNA]</scope>
    <source>
        <strain evidence="18">DG5</strain>
    </source>
</reference>
<dbReference type="GO" id="GO:0046872">
    <property type="term" value="F:metal ion binding"/>
    <property type="evidence" value="ECO:0007669"/>
    <property type="project" value="UniProtKB-KW"/>
</dbReference>
<dbReference type="NCBIfam" id="TIGR00671">
    <property type="entry name" value="baf"/>
    <property type="match status" value="1"/>
</dbReference>
<evidence type="ECO:0000256" key="13">
    <source>
        <dbReference type="ARBA" id="ARBA00022993"/>
    </source>
</evidence>
<dbReference type="HOGENOM" id="CLU_066627_1_2_9"/>
<dbReference type="HAMAP" id="MF_01274">
    <property type="entry name" value="Pantothen_kinase_3"/>
    <property type="match status" value="1"/>
</dbReference>
<dbReference type="GO" id="GO:0015937">
    <property type="term" value="P:coenzyme A biosynthetic process"/>
    <property type="evidence" value="ECO:0007669"/>
    <property type="project" value="UniProtKB-UniRule"/>
</dbReference>
<keyword evidence="13 16" id="KW-0173">Coenzyme A biosynthesis</keyword>
<dbReference type="GO" id="GO:0005737">
    <property type="term" value="C:cytoplasm"/>
    <property type="evidence" value="ECO:0007669"/>
    <property type="project" value="UniProtKB-SubCell"/>
</dbReference>
<dbReference type="PANTHER" id="PTHR34265">
    <property type="entry name" value="TYPE III PANTOTHENATE KINASE"/>
    <property type="match status" value="1"/>
</dbReference>
<feature type="binding site" evidence="16">
    <location>
        <position position="130"/>
    </location>
    <ligand>
        <name>ATP</name>
        <dbReference type="ChEBI" id="CHEBI:30616"/>
    </ligand>
</feature>
<dbReference type="EMBL" id="LM995447">
    <property type="protein sequence ID" value="CDZ24207.1"/>
    <property type="molecule type" value="Genomic_DNA"/>
</dbReference>
<dbReference type="EC" id="2.7.1.33" evidence="6 16"/>
<comment type="similarity">
    <text evidence="14 16">Belongs to the type III pantothenate kinase family.</text>
</comment>
<dbReference type="CDD" id="cd24015">
    <property type="entry name" value="ASKHA_NBD_PanK-III"/>
    <property type="match status" value="1"/>
</dbReference>
<evidence type="ECO:0000256" key="14">
    <source>
        <dbReference type="ARBA" id="ARBA00038036"/>
    </source>
</evidence>
<keyword evidence="9 16" id="KW-0547">Nucleotide-binding</keyword>
<evidence type="ECO:0000256" key="9">
    <source>
        <dbReference type="ARBA" id="ARBA00022741"/>
    </source>
</evidence>
<comment type="catalytic activity">
    <reaction evidence="1 16">
        <text>(R)-pantothenate + ATP = (R)-4'-phosphopantothenate + ADP + H(+)</text>
        <dbReference type="Rhea" id="RHEA:16373"/>
        <dbReference type="ChEBI" id="CHEBI:10986"/>
        <dbReference type="ChEBI" id="CHEBI:15378"/>
        <dbReference type="ChEBI" id="CHEBI:29032"/>
        <dbReference type="ChEBI" id="CHEBI:30616"/>
        <dbReference type="ChEBI" id="CHEBI:456216"/>
        <dbReference type="EC" id="2.7.1.33"/>
    </reaction>
</comment>
<evidence type="ECO:0000256" key="8">
    <source>
        <dbReference type="ARBA" id="ARBA00022679"/>
    </source>
</evidence>
<evidence type="ECO:0000256" key="11">
    <source>
        <dbReference type="ARBA" id="ARBA00022840"/>
    </source>
</evidence>
<feature type="binding site" evidence="16">
    <location>
        <position position="127"/>
    </location>
    <ligand>
        <name>K(+)</name>
        <dbReference type="ChEBI" id="CHEBI:29103"/>
    </ligand>
</feature>
<dbReference type="AlphaFoldDB" id="A0A078KNT8"/>
<keyword evidence="10 16" id="KW-0418">Kinase</keyword>
<dbReference type="Proteomes" id="UP000032431">
    <property type="component" value="Chromosome I"/>
</dbReference>
<keyword evidence="16" id="KW-0479">Metal-binding</keyword>
<evidence type="ECO:0000256" key="1">
    <source>
        <dbReference type="ARBA" id="ARBA00001206"/>
    </source>
</evidence>
<dbReference type="GO" id="GO:0005524">
    <property type="term" value="F:ATP binding"/>
    <property type="evidence" value="ECO:0007669"/>
    <property type="project" value="UniProtKB-UniRule"/>
</dbReference>
<comment type="pathway">
    <text evidence="4 16">Cofactor biosynthesis; coenzyme A biosynthesis; CoA from (R)-pantothenate: step 1/5.</text>
</comment>
<evidence type="ECO:0000256" key="10">
    <source>
        <dbReference type="ARBA" id="ARBA00022777"/>
    </source>
</evidence>
<evidence type="ECO:0000313" key="17">
    <source>
        <dbReference type="EMBL" id="CDZ24207.1"/>
    </source>
</evidence>
<dbReference type="Pfam" id="PF03309">
    <property type="entry name" value="Pan_kinase"/>
    <property type="match status" value="1"/>
</dbReference>
<dbReference type="InterPro" id="IPR004619">
    <property type="entry name" value="Type_III_PanK"/>
</dbReference>
<evidence type="ECO:0000256" key="7">
    <source>
        <dbReference type="ARBA" id="ARBA00022490"/>
    </source>
</evidence>
<dbReference type="SUPFAM" id="SSF53067">
    <property type="entry name" value="Actin-like ATPase domain"/>
    <property type="match status" value="2"/>
</dbReference>
<comment type="cofactor">
    <cofactor evidence="16">
        <name>NH4(+)</name>
        <dbReference type="ChEBI" id="CHEBI:28938"/>
    </cofactor>
    <cofactor evidence="16">
        <name>K(+)</name>
        <dbReference type="ChEBI" id="CHEBI:29103"/>
    </cofactor>
    <text evidence="16">A monovalent cation. Ammonium or potassium.</text>
</comment>
<evidence type="ECO:0000256" key="16">
    <source>
        <dbReference type="HAMAP-Rule" id="MF_01274"/>
    </source>
</evidence>
<organism evidence="17 18">
    <name type="scientific">[Clostridium] cellulosi</name>
    <dbReference type="NCBI Taxonomy" id="29343"/>
    <lineage>
        <taxon>Bacteria</taxon>
        <taxon>Bacillati</taxon>
        <taxon>Bacillota</taxon>
        <taxon>Clostridia</taxon>
        <taxon>Eubacteriales</taxon>
        <taxon>Oscillospiraceae</taxon>
        <taxon>Oscillospiraceae incertae sedis</taxon>
    </lineage>
</organism>
<keyword evidence="7 16" id="KW-0963">Cytoplasm</keyword>
<sequence>MFIAINIGNTNTKIGLVKDQEIFILQERTETLKTAQDFERALFALISKHEVESCKLDGSILASVVPERTEPCINALTTFVGKKPIVIDKHIKTSVDFSNYGGLLGSDRIAVCVAAWNRCKAPFVVIDMGTATTFNVVNRNGVFLGGAILPGLQMCLESINLKTAQIPKIDFGKQTKVIGHNTEECVLSGAYYGTAAMLDGLVKDIEESIGESVNAILTGGSADVVRPYIKTKVIYEPDLLMHGLADIYLAIRRDF</sequence>
<dbReference type="UniPathway" id="UPA00241">
    <property type="reaction ID" value="UER00352"/>
</dbReference>
<gene>
    <name evidence="16" type="primary">coaX</name>
    <name evidence="17" type="ORF">CCDG5_1090</name>
</gene>
<keyword evidence="11 16" id="KW-0067">ATP-binding</keyword>
<dbReference type="STRING" id="29343.CCDG5_1090"/>
<dbReference type="PATRIC" id="fig|29343.3.peg.1149"/>
<feature type="active site" description="Proton acceptor" evidence="16">
    <location>
        <position position="107"/>
    </location>
</feature>
<comment type="subcellular location">
    <subcellularLocation>
        <location evidence="3 16">Cytoplasm</location>
    </subcellularLocation>
</comment>
<dbReference type="GO" id="GO:0004594">
    <property type="term" value="F:pantothenate kinase activity"/>
    <property type="evidence" value="ECO:0007669"/>
    <property type="project" value="UniProtKB-UniRule"/>
</dbReference>
<comment type="cofactor">
    <cofactor evidence="2">
        <name>K(+)</name>
        <dbReference type="ChEBI" id="CHEBI:29103"/>
    </cofactor>
</comment>
<keyword evidence="8 16" id="KW-0808">Transferase</keyword>
<feature type="binding site" evidence="16">
    <location>
        <begin position="6"/>
        <end position="13"/>
    </location>
    <ligand>
        <name>ATP</name>
        <dbReference type="ChEBI" id="CHEBI:30616"/>
    </ligand>
</feature>
<accession>A0A078KNT8</accession>
<keyword evidence="18" id="KW-1185">Reference proteome</keyword>
<evidence type="ECO:0000256" key="6">
    <source>
        <dbReference type="ARBA" id="ARBA00012102"/>
    </source>
</evidence>
<evidence type="ECO:0000256" key="5">
    <source>
        <dbReference type="ARBA" id="ARBA00011738"/>
    </source>
</evidence>
<dbReference type="Gene3D" id="3.30.420.40">
    <property type="match status" value="2"/>
</dbReference>
<feature type="binding site" evidence="16">
    <location>
        <position position="97"/>
    </location>
    <ligand>
        <name>substrate</name>
    </ligand>
</feature>
<dbReference type="KEGG" id="ccel:CCDG5_1090"/>
<keyword evidence="12 16" id="KW-0630">Potassium</keyword>
<dbReference type="PANTHER" id="PTHR34265:SF1">
    <property type="entry name" value="TYPE III PANTOTHENATE KINASE"/>
    <property type="match status" value="1"/>
</dbReference>
<evidence type="ECO:0000256" key="2">
    <source>
        <dbReference type="ARBA" id="ARBA00001958"/>
    </source>
</evidence>
<protein>
    <recommendedName>
        <fullName evidence="15 16">Type III pantothenate kinase</fullName>
        <ecNumber evidence="6 16">2.7.1.33</ecNumber>
    </recommendedName>
    <alternativeName>
        <fullName evidence="16">PanK-III</fullName>
    </alternativeName>
    <alternativeName>
        <fullName evidence="16">Pantothenic acid kinase</fullName>
    </alternativeName>
</protein>
<evidence type="ECO:0000256" key="4">
    <source>
        <dbReference type="ARBA" id="ARBA00005225"/>
    </source>
</evidence>
<evidence type="ECO:0000256" key="3">
    <source>
        <dbReference type="ARBA" id="ARBA00004496"/>
    </source>
</evidence>
<comment type="subunit">
    <text evidence="5 16">Homodimer.</text>
</comment>
<evidence type="ECO:0000256" key="15">
    <source>
        <dbReference type="ARBA" id="ARBA00040883"/>
    </source>
</evidence>
<evidence type="ECO:0000313" key="18">
    <source>
        <dbReference type="Proteomes" id="UP000032431"/>
    </source>
</evidence>
<comment type="function">
    <text evidence="16">Catalyzes the phosphorylation of pantothenate (Pan), the first step in CoA biosynthesis.</text>
</comment>
<feature type="binding site" evidence="16">
    <location>
        <begin position="105"/>
        <end position="108"/>
    </location>
    <ligand>
        <name>substrate</name>
    </ligand>
</feature>